<name>A0A8J3PCV2_9ACTN</name>
<gene>
    <name evidence="2" type="ORF">Cme02nite_03660</name>
</gene>
<dbReference type="Proteomes" id="UP000660339">
    <property type="component" value="Unassembled WGS sequence"/>
</dbReference>
<proteinExistence type="predicted"/>
<dbReference type="AlphaFoldDB" id="A0A8J3PCV2"/>
<dbReference type="EMBL" id="BONJ01000001">
    <property type="protein sequence ID" value="GIG12034.1"/>
    <property type="molecule type" value="Genomic_DNA"/>
</dbReference>
<feature type="region of interest" description="Disordered" evidence="1">
    <location>
        <begin position="1"/>
        <end position="77"/>
    </location>
</feature>
<protein>
    <submittedName>
        <fullName evidence="2">Uncharacterized protein</fullName>
    </submittedName>
</protein>
<evidence type="ECO:0000313" key="3">
    <source>
        <dbReference type="Proteomes" id="UP000660339"/>
    </source>
</evidence>
<evidence type="ECO:0000256" key="1">
    <source>
        <dbReference type="SAM" id="MobiDB-lite"/>
    </source>
</evidence>
<accession>A0A8J3PCV2</accession>
<organism evidence="2 3">
    <name type="scientific">Catellatospora methionotrophica</name>
    <dbReference type="NCBI Taxonomy" id="121620"/>
    <lineage>
        <taxon>Bacteria</taxon>
        <taxon>Bacillati</taxon>
        <taxon>Actinomycetota</taxon>
        <taxon>Actinomycetes</taxon>
        <taxon>Micromonosporales</taxon>
        <taxon>Micromonosporaceae</taxon>
        <taxon>Catellatospora</taxon>
    </lineage>
</organism>
<feature type="compositionally biased region" description="Low complexity" evidence="1">
    <location>
        <begin position="43"/>
        <end position="57"/>
    </location>
</feature>
<comment type="caution">
    <text evidence="2">The sequence shown here is derived from an EMBL/GenBank/DDBJ whole genome shotgun (WGS) entry which is preliminary data.</text>
</comment>
<keyword evidence="3" id="KW-1185">Reference proteome</keyword>
<sequence>MPLGRGFTEARGGDDRLMNQPDLDPELYPPIDPREPVPDDPGDLLPDTPDVLPDAPVEPMPGEEDPGGDPGGVREPA</sequence>
<evidence type="ECO:0000313" key="2">
    <source>
        <dbReference type="EMBL" id="GIG12034.1"/>
    </source>
</evidence>
<reference evidence="2" key="1">
    <citation type="submission" date="2021-01" db="EMBL/GenBank/DDBJ databases">
        <title>Whole genome shotgun sequence of Catellatospora methionotrophica NBRC 14553.</title>
        <authorList>
            <person name="Komaki H."/>
            <person name="Tamura T."/>
        </authorList>
    </citation>
    <scope>NUCLEOTIDE SEQUENCE</scope>
    <source>
        <strain evidence="2">NBRC 14553</strain>
    </source>
</reference>